<comment type="catalytic activity">
    <reaction evidence="1">
        <text>[E2 ubiquitin-conjugating enzyme]-S-ubiquitinyl-L-cysteine + [acceptor protein]-L-lysine = [E2 ubiquitin-conjugating enzyme]-L-cysteine + [acceptor protein]-N(6)-ubiquitinyl-L-lysine.</text>
        <dbReference type="EC" id="2.3.2.31"/>
    </reaction>
</comment>
<evidence type="ECO:0000256" key="9">
    <source>
        <dbReference type="ARBA" id="ARBA00022786"/>
    </source>
</evidence>
<dbReference type="GO" id="GO:0016567">
    <property type="term" value="P:protein ubiquitination"/>
    <property type="evidence" value="ECO:0007669"/>
    <property type="project" value="InterPro"/>
</dbReference>
<evidence type="ECO:0000259" key="12">
    <source>
        <dbReference type="PROSITE" id="PS51873"/>
    </source>
</evidence>
<evidence type="ECO:0000256" key="4">
    <source>
        <dbReference type="ARBA" id="ARBA00012251"/>
    </source>
</evidence>
<evidence type="ECO:0000313" key="14">
    <source>
        <dbReference type="Proteomes" id="UP000032180"/>
    </source>
</evidence>
<reference evidence="14" key="2">
    <citation type="submission" date="2013-12" db="EMBL/GenBank/DDBJ databases">
        <authorList>
            <person name="Yu Y."/>
            <person name="Lee S."/>
            <person name="de Baynast K."/>
            <person name="Wissotski M."/>
            <person name="Liu L."/>
            <person name="Talag J."/>
            <person name="Goicoechea J."/>
            <person name="Angelova A."/>
            <person name="Jetty R."/>
            <person name="Kudrna D."/>
            <person name="Golser W."/>
            <person name="Rivera L."/>
            <person name="Zhang J."/>
            <person name="Wing R."/>
        </authorList>
    </citation>
    <scope>NUCLEOTIDE SEQUENCE</scope>
</reference>
<dbReference type="InterPro" id="IPR002867">
    <property type="entry name" value="IBR_dom"/>
</dbReference>
<dbReference type="InterPro" id="IPR044066">
    <property type="entry name" value="TRIAD_supradom"/>
</dbReference>
<evidence type="ECO:0000256" key="7">
    <source>
        <dbReference type="ARBA" id="ARBA00022737"/>
    </source>
</evidence>
<dbReference type="InterPro" id="IPR031127">
    <property type="entry name" value="E3_UB_ligase_RBR"/>
</dbReference>
<dbReference type="SMART" id="SM00647">
    <property type="entry name" value="IBR"/>
    <property type="match status" value="2"/>
</dbReference>
<evidence type="ECO:0000256" key="3">
    <source>
        <dbReference type="ARBA" id="ARBA00005884"/>
    </source>
</evidence>
<dbReference type="STRING" id="77586.A0A0D9XGP2"/>
<reference evidence="13 14" key="1">
    <citation type="submission" date="2012-08" db="EMBL/GenBank/DDBJ databases">
        <title>Oryza genome evolution.</title>
        <authorList>
            <person name="Wing R.A."/>
        </authorList>
    </citation>
    <scope>NUCLEOTIDE SEQUENCE</scope>
</reference>
<dbReference type="Proteomes" id="UP000032180">
    <property type="component" value="Chromosome 9"/>
</dbReference>
<sequence>MAALQLAGGSVDKLSAVSGMPATEFDFLAKAYQQIAEGRRLLRWTYAYGYYYLAAGDGDDGERRRTMVECAQGEAERWLEKLHECAENERKDLEGLLTNPPPNGEGVVSGDDEEEEEEEKAAEMVVAYREKLAGLTGVCEKFFRNLLKPFQDGFDGDDRCETNKRGRSDEDDDYFEEAEDDGAMPTTEKPYAFLTDDVVRTRQEEDITNVSDLLSINSGFAFLLLRRFRAVIPRRAPHPRRRRPAAVAVNGGVRREPAAAHLRHLLRPVRRRRARSAWCGAHFYCVKCWRGYIHVEDSSGAIKWCPAAGCSLAVAGDGATDAFCACGHAFCISCGEDAHRPVSCSTVRLWLEKNVSESETATWLLAHTKHCPKCRRPIEKNLGCMHMTCRAPCLHQFCWICLEPWAGHNCASYRAVNADAAVVNSTDDEIRREAKASLDRYIYHYERWDANLKSLHVATRDMAELEAMARAADVAVKELRFVTEAYEMVGEGRRVLGWAHAYGYYLDPVNDFTKRQLFEYLQEDANASLERLRRAGEGGALRRQKGRFRRQRRVYRDKLSGLTKVTRNYFGNLVRAFETDLAEVSSSS</sequence>
<dbReference type="GO" id="GO:0008270">
    <property type="term" value="F:zinc ion binding"/>
    <property type="evidence" value="ECO:0007669"/>
    <property type="project" value="UniProtKB-KW"/>
</dbReference>
<evidence type="ECO:0000256" key="8">
    <source>
        <dbReference type="ARBA" id="ARBA00022771"/>
    </source>
</evidence>
<dbReference type="Gene3D" id="1.20.120.1750">
    <property type="match status" value="2"/>
</dbReference>
<dbReference type="FunFam" id="1.20.120.1750:FF:000027">
    <property type="entry name" value="RBR-type E3 ubiquitin transferase"/>
    <property type="match status" value="1"/>
</dbReference>
<keyword evidence="9" id="KW-0833">Ubl conjugation pathway</keyword>
<dbReference type="EnsemblPlants" id="LPERR09G15320.1">
    <property type="protein sequence ID" value="LPERR09G15320.1"/>
    <property type="gene ID" value="LPERR09G15320"/>
</dbReference>
<organism evidence="13 14">
    <name type="scientific">Leersia perrieri</name>
    <dbReference type="NCBI Taxonomy" id="77586"/>
    <lineage>
        <taxon>Eukaryota</taxon>
        <taxon>Viridiplantae</taxon>
        <taxon>Streptophyta</taxon>
        <taxon>Embryophyta</taxon>
        <taxon>Tracheophyta</taxon>
        <taxon>Spermatophyta</taxon>
        <taxon>Magnoliopsida</taxon>
        <taxon>Liliopsida</taxon>
        <taxon>Poales</taxon>
        <taxon>Poaceae</taxon>
        <taxon>BOP clade</taxon>
        <taxon>Oryzoideae</taxon>
        <taxon>Oryzeae</taxon>
        <taxon>Oryzinae</taxon>
        <taxon>Leersia</taxon>
    </lineage>
</organism>
<keyword evidence="6" id="KW-0479">Metal-binding</keyword>
<dbReference type="HOGENOM" id="CLU_464124_0_0_1"/>
<evidence type="ECO:0000256" key="10">
    <source>
        <dbReference type="ARBA" id="ARBA00022833"/>
    </source>
</evidence>
<dbReference type="Pfam" id="PF01485">
    <property type="entry name" value="IBR"/>
    <property type="match status" value="1"/>
</dbReference>
<feature type="region of interest" description="Disordered" evidence="11">
    <location>
        <begin position="94"/>
        <end position="119"/>
    </location>
</feature>
<comment type="cofactor">
    <cofactor evidence="2">
        <name>Zn(2+)</name>
        <dbReference type="ChEBI" id="CHEBI:29105"/>
    </cofactor>
</comment>
<dbReference type="Pfam" id="PF22191">
    <property type="entry name" value="IBR_1"/>
    <property type="match status" value="1"/>
</dbReference>
<protein>
    <recommendedName>
        <fullName evidence="4">RBR-type E3 ubiquitin transferase</fullName>
        <ecNumber evidence="4">2.3.2.31</ecNumber>
    </recommendedName>
</protein>
<feature type="domain" description="RING-type" evidence="12">
    <location>
        <begin position="254"/>
        <end position="420"/>
    </location>
</feature>
<keyword evidence="10" id="KW-0862">Zinc</keyword>
<evidence type="ECO:0000313" key="13">
    <source>
        <dbReference type="EnsemblPlants" id="LPERR09G15320.1"/>
    </source>
</evidence>
<evidence type="ECO:0000256" key="6">
    <source>
        <dbReference type="ARBA" id="ARBA00022723"/>
    </source>
</evidence>
<dbReference type="PANTHER" id="PTHR11685">
    <property type="entry name" value="RBR FAMILY RING FINGER AND IBR DOMAIN-CONTAINING"/>
    <property type="match status" value="1"/>
</dbReference>
<evidence type="ECO:0000256" key="5">
    <source>
        <dbReference type="ARBA" id="ARBA00022679"/>
    </source>
</evidence>
<dbReference type="EC" id="2.3.2.31" evidence="4"/>
<dbReference type="PROSITE" id="PS00518">
    <property type="entry name" value="ZF_RING_1"/>
    <property type="match status" value="1"/>
</dbReference>
<name>A0A0D9XGP2_9ORYZ</name>
<feature type="compositionally biased region" description="Acidic residues" evidence="11">
    <location>
        <begin position="110"/>
        <end position="119"/>
    </location>
</feature>
<evidence type="ECO:0000256" key="2">
    <source>
        <dbReference type="ARBA" id="ARBA00001947"/>
    </source>
</evidence>
<keyword evidence="7" id="KW-0677">Repeat</keyword>
<evidence type="ECO:0000256" key="11">
    <source>
        <dbReference type="SAM" id="MobiDB-lite"/>
    </source>
</evidence>
<dbReference type="GO" id="GO:0061630">
    <property type="term" value="F:ubiquitin protein ligase activity"/>
    <property type="evidence" value="ECO:0007669"/>
    <property type="project" value="UniProtKB-EC"/>
</dbReference>
<keyword evidence="5" id="KW-0808">Transferase</keyword>
<comment type="similarity">
    <text evidence="3">Belongs to the RBR family. Ariadne subfamily.</text>
</comment>
<dbReference type="SUPFAM" id="SSF57850">
    <property type="entry name" value="RING/U-box"/>
    <property type="match status" value="2"/>
</dbReference>
<dbReference type="eggNOG" id="KOG1815">
    <property type="taxonomic scope" value="Eukaryota"/>
</dbReference>
<keyword evidence="8" id="KW-0863">Zinc-finger</keyword>
<dbReference type="Gramene" id="LPERR09G15320.1">
    <property type="protein sequence ID" value="LPERR09G15320.1"/>
    <property type="gene ID" value="LPERR09G15320"/>
</dbReference>
<accession>A0A0D9XGP2</accession>
<dbReference type="CDD" id="cd20346">
    <property type="entry name" value="BRcat_RBR_ANKIB1"/>
    <property type="match status" value="1"/>
</dbReference>
<evidence type="ECO:0000256" key="1">
    <source>
        <dbReference type="ARBA" id="ARBA00001798"/>
    </source>
</evidence>
<keyword evidence="14" id="KW-1185">Reference proteome</keyword>
<dbReference type="InterPro" id="IPR017907">
    <property type="entry name" value="Znf_RING_CS"/>
</dbReference>
<dbReference type="PROSITE" id="PS51873">
    <property type="entry name" value="TRIAD"/>
    <property type="match status" value="1"/>
</dbReference>
<proteinExistence type="inferred from homology"/>
<reference evidence="13" key="3">
    <citation type="submission" date="2015-04" db="UniProtKB">
        <authorList>
            <consortium name="EnsemblPlants"/>
        </authorList>
    </citation>
    <scope>IDENTIFICATION</scope>
</reference>
<dbReference type="AlphaFoldDB" id="A0A0D9XGP2"/>